<dbReference type="InterPro" id="IPR036322">
    <property type="entry name" value="WD40_repeat_dom_sf"/>
</dbReference>
<keyword evidence="1 4" id="KW-0853">WD repeat</keyword>
<dbReference type="Proteomes" id="UP000275846">
    <property type="component" value="Unassembled WGS sequence"/>
</dbReference>
<dbReference type="SUPFAM" id="SSF50978">
    <property type="entry name" value="WD40 repeat-like"/>
    <property type="match status" value="1"/>
</dbReference>
<feature type="repeat" description="WD" evidence="4">
    <location>
        <begin position="143"/>
        <end position="184"/>
    </location>
</feature>
<reference evidence="8" key="1">
    <citation type="submission" date="2016-06" db="UniProtKB">
        <authorList>
            <consortium name="WormBaseParasite"/>
        </authorList>
    </citation>
    <scope>IDENTIFICATION</scope>
</reference>
<dbReference type="GO" id="GO:0030864">
    <property type="term" value="C:cortical actin cytoskeleton"/>
    <property type="evidence" value="ECO:0007669"/>
    <property type="project" value="TreeGrafter"/>
</dbReference>
<gene>
    <name evidence="6" type="ORF">SSLN_LOCUS6687</name>
</gene>
<proteinExistence type="inferred from homology"/>
<dbReference type="Gene3D" id="2.130.10.10">
    <property type="entry name" value="YVTN repeat-like/Quinoprotein amine dehydrogenase"/>
    <property type="match status" value="1"/>
</dbReference>
<evidence type="ECO:0000256" key="1">
    <source>
        <dbReference type="ARBA" id="ARBA00022574"/>
    </source>
</evidence>
<evidence type="ECO:0000313" key="6">
    <source>
        <dbReference type="EMBL" id="VDL93072.1"/>
    </source>
</evidence>
<dbReference type="EMBL" id="UYSU01033806">
    <property type="protein sequence ID" value="VDL93072.1"/>
    <property type="molecule type" value="Genomic_DNA"/>
</dbReference>
<keyword evidence="2" id="KW-0677">Repeat</keyword>
<feature type="region of interest" description="Disordered" evidence="5">
    <location>
        <begin position="353"/>
        <end position="372"/>
    </location>
</feature>
<evidence type="ECO:0000256" key="5">
    <source>
        <dbReference type="SAM" id="MobiDB-lite"/>
    </source>
</evidence>
<dbReference type="GO" id="GO:0051015">
    <property type="term" value="F:actin filament binding"/>
    <property type="evidence" value="ECO:0007669"/>
    <property type="project" value="TreeGrafter"/>
</dbReference>
<dbReference type="Pfam" id="PF00400">
    <property type="entry name" value="WD40"/>
    <property type="match status" value="2"/>
</dbReference>
<reference evidence="6 7" key="2">
    <citation type="submission" date="2018-11" db="EMBL/GenBank/DDBJ databases">
        <authorList>
            <consortium name="Pathogen Informatics"/>
        </authorList>
    </citation>
    <scope>NUCLEOTIDE SEQUENCE [LARGE SCALE GENOMIC DNA]</scope>
    <source>
        <strain evidence="6 7">NST_G2</strain>
    </source>
</reference>
<organism evidence="8">
    <name type="scientific">Schistocephalus solidus</name>
    <name type="common">Tapeworm</name>
    <dbReference type="NCBI Taxonomy" id="70667"/>
    <lineage>
        <taxon>Eukaryota</taxon>
        <taxon>Metazoa</taxon>
        <taxon>Spiralia</taxon>
        <taxon>Lophotrochozoa</taxon>
        <taxon>Platyhelminthes</taxon>
        <taxon>Cestoda</taxon>
        <taxon>Eucestoda</taxon>
        <taxon>Diphyllobothriidea</taxon>
        <taxon>Diphyllobothriidae</taxon>
        <taxon>Schistocephalus</taxon>
    </lineage>
</organism>
<evidence type="ECO:0000313" key="8">
    <source>
        <dbReference type="WBParaSite" id="SSLN_0000689901-mRNA-1"/>
    </source>
</evidence>
<keyword evidence="7" id="KW-1185">Reference proteome</keyword>
<dbReference type="PANTHER" id="PTHR19856">
    <property type="entry name" value="WD-REPEATCONTAINING PROTEIN WDR1"/>
    <property type="match status" value="1"/>
</dbReference>
<dbReference type="STRING" id="70667.A0A183SR39"/>
<dbReference type="AlphaFoldDB" id="A0A183SR39"/>
<dbReference type="PANTHER" id="PTHR19856:SF0">
    <property type="entry name" value="WD REPEAT-CONTAINING PROTEIN 1"/>
    <property type="match status" value="1"/>
</dbReference>
<dbReference type="GO" id="GO:0030042">
    <property type="term" value="P:actin filament depolymerization"/>
    <property type="evidence" value="ECO:0007669"/>
    <property type="project" value="TreeGrafter"/>
</dbReference>
<feature type="compositionally biased region" description="Basic and acidic residues" evidence="5">
    <location>
        <begin position="353"/>
        <end position="366"/>
    </location>
</feature>
<evidence type="ECO:0000256" key="4">
    <source>
        <dbReference type="PROSITE-ProRule" id="PRU00221"/>
    </source>
</evidence>
<dbReference type="WBParaSite" id="SSLN_0000689901-mRNA-1">
    <property type="protein sequence ID" value="SSLN_0000689901-mRNA-1"/>
    <property type="gene ID" value="SSLN_0000689901"/>
</dbReference>
<sequence>MSGREDVVILNGDANGKKYYSAFKSVATDGRHFALAPTAMERFRSACNFYPLRPTAFAPDLYPIENIRDYDGSLLFYSTKDGKSLSSIAHVSEKMKGTPTTMSFSPNGRYLAVGDSERHLRLYQVNSLSGGDNSPLVTLVHEWRSHAARVTCLAWNPSSTVLASGSLDCSIMLFKPDSDTRIFDCRNAHPANMITSLVWASDDTLYSTGQDAFVQAWRFNFVKLTGCKEARDRFLEAVDGAKPELAKASQSDHPAYPPPAMDFSFRVLSRAQHRAGLQPKPSLARAEHAPRSILPSERQFEVASADGKVNITPTDSGTDFERLFRIIRPFTARKFAAKDLVAGHLPYVNPKPYDHRGLKPSERVDQPEFSTSYPRDPGNLNLMKAATRQSKFYLTV</sequence>
<protein>
    <submittedName>
        <fullName evidence="8">WD_REPEATS_REGION domain-containing protein</fullName>
    </submittedName>
</protein>
<name>A0A183SR39_SCHSO</name>
<evidence type="ECO:0000313" key="7">
    <source>
        <dbReference type="Proteomes" id="UP000275846"/>
    </source>
</evidence>
<dbReference type="InterPro" id="IPR015943">
    <property type="entry name" value="WD40/YVTN_repeat-like_dom_sf"/>
</dbReference>
<evidence type="ECO:0000256" key="2">
    <source>
        <dbReference type="ARBA" id="ARBA00022737"/>
    </source>
</evidence>
<accession>A0A183SR39</accession>
<comment type="similarity">
    <text evidence="3">Belongs to the WD repeat AIP1 family.</text>
</comment>
<dbReference type="PROSITE" id="PS50082">
    <property type="entry name" value="WD_REPEATS_2"/>
    <property type="match status" value="1"/>
</dbReference>
<dbReference type="InterPro" id="IPR001680">
    <property type="entry name" value="WD40_rpt"/>
</dbReference>
<dbReference type="OrthoDB" id="5947521at2759"/>
<dbReference type="SMART" id="SM00320">
    <property type="entry name" value="WD40"/>
    <property type="match status" value="3"/>
</dbReference>
<evidence type="ECO:0000256" key="3">
    <source>
        <dbReference type="ARBA" id="ARBA00038366"/>
    </source>
</evidence>